<accession>A0AAD5TAP7</accession>
<dbReference type="Proteomes" id="UP001211907">
    <property type="component" value="Unassembled WGS sequence"/>
</dbReference>
<proteinExistence type="predicted"/>
<name>A0AAD5TAP7_9FUNG</name>
<feature type="transmembrane region" description="Helical" evidence="6">
    <location>
        <begin position="12"/>
        <end position="37"/>
    </location>
</feature>
<feature type="transmembrane region" description="Helical" evidence="6">
    <location>
        <begin position="57"/>
        <end position="75"/>
    </location>
</feature>
<protein>
    <recommendedName>
        <fullName evidence="7">Major facilitator superfamily (MFS) profile domain-containing protein</fullName>
    </recommendedName>
</protein>
<feature type="domain" description="Major facilitator superfamily (MFS) profile" evidence="7">
    <location>
        <begin position="11"/>
        <end position="472"/>
    </location>
</feature>
<keyword evidence="2" id="KW-0813">Transport</keyword>
<comment type="caution">
    <text evidence="8">The sequence shown here is derived from an EMBL/GenBank/DDBJ whole genome shotgun (WGS) entry which is preliminary data.</text>
</comment>
<evidence type="ECO:0000256" key="4">
    <source>
        <dbReference type="ARBA" id="ARBA00022989"/>
    </source>
</evidence>
<organism evidence="8 9">
    <name type="scientific">Physocladia obscura</name>
    <dbReference type="NCBI Taxonomy" id="109957"/>
    <lineage>
        <taxon>Eukaryota</taxon>
        <taxon>Fungi</taxon>
        <taxon>Fungi incertae sedis</taxon>
        <taxon>Chytridiomycota</taxon>
        <taxon>Chytridiomycota incertae sedis</taxon>
        <taxon>Chytridiomycetes</taxon>
        <taxon>Chytridiales</taxon>
        <taxon>Chytriomycetaceae</taxon>
        <taxon>Physocladia</taxon>
    </lineage>
</organism>
<feature type="transmembrane region" description="Helical" evidence="6">
    <location>
        <begin position="450"/>
        <end position="468"/>
    </location>
</feature>
<feature type="transmembrane region" description="Helical" evidence="6">
    <location>
        <begin position="184"/>
        <end position="208"/>
    </location>
</feature>
<feature type="transmembrane region" description="Helical" evidence="6">
    <location>
        <begin position="145"/>
        <end position="164"/>
    </location>
</feature>
<dbReference type="EMBL" id="JADGJH010000092">
    <property type="protein sequence ID" value="KAJ3138496.1"/>
    <property type="molecule type" value="Genomic_DNA"/>
</dbReference>
<keyword evidence="9" id="KW-1185">Reference proteome</keyword>
<evidence type="ECO:0000256" key="6">
    <source>
        <dbReference type="SAM" id="Phobius"/>
    </source>
</evidence>
<feature type="transmembrane region" description="Helical" evidence="6">
    <location>
        <begin position="410"/>
        <end position="430"/>
    </location>
</feature>
<dbReference type="PANTHER" id="PTHR23504:SF15">
    <property type="entry name" value="MAJOR FACILITATOR SUPERFAMILY (MFS) PROFILE DOMAIN-CONTAINING PROTEIN"/>
    <property type="match status" value="1"/>
</dbReference>
<reference evidence="8" key="1">
    <citation type="submission" date="2020-05" db="EMBL/GenBank/DDBJ databases">
        <title>Phylogenomic resolution of chytrid fungi.</title>
        <authorList>
            <person name="Stajich J.E."/>
            <person name="Amses K."/>
            <person name="Simmons R."/>
            <person name="Seto K."/>
            <person name="Myers J."/>
            <person name="Bonds A."/>
            <person name="Quandt C.A."/>
            <person name="Barry K."/>
            <person name="Liu P."/>
            <person name="Grigoriev I."/>
            <person name="Longcore J.E."/>
            <person name="James T.Y."/>
        </authorList>
    </citation>
    <scope>NUCLEOTIDE SEQUENCE</scope>
    <source>
        <strain evidence="8">JEL0513</strain>
    </source>
</reference>
<evidence type="ECO:0000256" key="3">
    <source>
        <dbReference type="ARBA" id="ARBA00022692"/>
    </source>
</evidence>
<feature type="transmembrane region" description="Helical" evidence="6">
    <location>
        <begin position="378"/>
        <end position="398"/>
    </location>
</feature>
<gene>
    <name evidence="8" type="ORF">HK100_012571</name>
</gene>
<feature type="transmembrane region" description="Helical" evidence="6">
    <location>
        <begin position="350"/>
        <end position="372"/>
    </location>
</feature>
<dbReference type="AlphaFoldDB" id="A0AAD5TAP7"/>
<evidence type="ECO:0000313" key="9">
    <source>
        <dbReference type="Proteomes" id="UP001211907"/>
    </source>
</evidence>
<feature type="transmembrane region" description="Helical" evidence="6">
    <location>
        <begin position="87"/>
        <end position="104"/>
    </location>
</feature>
<dbReference type="GO" id="GO:0016020">
    <property type="term" value="C:membrane"/>
    <property type="evidence" value="ECO:0007669"/>
    <property type="project" value="UniProtKB-SubCell"/>
</dbReference>
<keyword evidence="3 6" id="KW-0812">Transmembrane</keyword>
<sequence length="496" mass="53603">MNPTVNDDVPQTYLLLFTVLPEAIIETMLAPLVPFLIRSLSADVPADQLEAAIGGRSGLFAGMFYLPLLFTSIIWGTLSDILGRKPILLIGLLFSGITTFVLGINNSSFAIALLCRFFAGVFGSNSIVAKGALGEIHTDEKGRSWAYSAYGSLYAISGIMGPLIGGLLVDSNAVKDISDVKKSYPYFNACLFGTVLTAVSIPITIQYFHEPKFLKRRHSKVDSTLTEAVENESILINGETLDNETQHRALSTHFRELFSISGMARLYTSLCEPMTAKSMFPISLYVLIAFCNMSWSVLLPLLFATSPNLGGLGFTPFDSSFAMTLAAISKLFFQTLFCERIVLGVGPNGAYRVGMAVVIPASVFVGILGGSFGGSGVSWWITMICMIMFGFVEAIAYLSSILMISDSVPASSLGAAHGLAATCAALVRTIAPTLSGYVWEFASVRVNKPWFAFVIVEIVAAFAVFVAWKGSVSVTRREYMSLENDIELHLTQSISI</sequence>
<evidence type="ECO:0000313" key="8">
    <source>
        <dbReference type="EMBL" id="KAJ3138496.1"/>
    </source>
</evidence>
<evidence type="ECO:0000256" key="5">
    <source>
        <dbReference type="ARBA" id="ARBA00023136"/>
    </source>
</evidence>
<evidence type="ECO:0000256" key="1">
    <source>
        <dbReference type="ARBA" id="ARBA00004141"/>
    </source>
</evidence>
<dbReference type="InterPro" id="IPR036259">
    <property type="entry name" value="MFS_trans_sf"/>
</dbReference>
<dbReference type="SUPFAM" id="SSF103473">
    <property type="entry name" value="MFS general substrate transporter"/>
    <property type="match status" value="1"/>
</dbReference>
<keyword evidence="4 6" id="KW-1133">Transmembrane helix</keyword>
<evidence type="ECO:0000256" key="2">
    <source>
        <dbReference type="ARBA" id="ARBA00022448"/>
    </source>
</evidence>
<dbReference type="InterPro" id="IPR011701">
    <property type="entry name" value="MFS"/>
</dbReference>
<comment type="subcellular location">
    <subcellularLocation>
        <location evidence="1">Membrane</location>
        <topology evidence="1">Multi-pass membrane protein</topology>
    </subcellularLocation>
</comment>
<dbReference type="InterPro" id="IPR020846">
    <property type="entry name" value="MFS_dom"/>
</dbReference>
<dbReference type="PANTHER" id="PTHR23504">
    <property type="entry name" value="MAJOR FACILITATOR SUPERFAMILY DOMAIN-CONTAINING PROTEIN 10"/>
    <property type="match status" value="1"/>
</dbReference>
<keyword evidence="5 6" id="KW-0472">Membrane</keyword>
<dbReference type="GO" id="GO:0022857">
    <property type="term" value="F:transmembrane transporter activity"/>
    <property type="evidence" value="ECO:0007669"/>
    <property type="project" value="InterPro"/>
</dbReference>
<dbReference type="PROSITE" id="PS50850">
    <property type="entry name" value="MFS"/>
    <property type="match status" value="1"/>
</dbReference>
<evidence type="ECO:0000259" key="7">
    <source>
        <dbReference type="PROSITE" id="PS50850"/>
    </source>
</evidence>
<dbReference type="Gene3D" id="1.20.1250.20">
    <property type="entry name" value="MFS general substrate transporter like domains"/>
    <property type="match status" value="1"/>
</dbReference>
<dbReference type="Pfam" id="PF07690">
    <property type="entry name" value="MFS_1"/>
    <property type="match status" value="1"/>
</dbReference>
<feature type="transmembrane region" description="Helical" evidence="6">
    <location>
        <begin position="282"/>
        <end position="301"/>
    </location>
</feature>
<feature type="transmembrane region" description="Helical" evidence="6">
    <location>
        <begin position="321"/>
        <end position="338"/>
    </location>
</feature>